<evidence type="ECO:0000313" key="2">
    <source>
        <dbReference type="EMBL" id="AFM23827.1"/>
    </source>
</evidence>
<accession>I4C2N6</accession>
<feature type="transmembrane region" description="Helical" evidence="1">
    <location>
        <begin position="87"/>
        <end position="107"/>
    </location>
</feature>
<dbReference type="HOGENOM" id="CLU_120441_2_1_7"/>
<feature type="transmembrane region" description="Helical" evidence="1">
    <location>
        <begin position="6"/>
        <end position="23"/>
    </location>
</feature>
<keyword evidence="1" id="KW-0812">Transmembrane</keyword>
<dbReference type="PATRIC" id="fig|706587.4.peg.1270"/>
<name>I4C2N6_DESTA</name>
<dbReference type="EMBL" id="CP003360">
    <property type="protein sequence ID" value="AFM23827.1"/>
    <property type="molecule type" value="Genomic_DNA"/>
</dbReference>
<feature type="transmembrane region" description="Helical" evidence="1">
    <location>
        <begin position="53"/>
        <end position="75"/>
    </location>
</feature>
<dbReference type="RefSeq" id="WP_014808980.1">
    <property type="nucleotide sequence ID" value="NC_018025.1"/>
</dbReference>
<evidence type="ECO:0000313" key="3">
    <source>
        <dbReference type="Proteomes" id="UP000006055"/>
    </source>
</evidence>
<keyword evidence="3" id="KW-1185">Reference proteome</keyword>
<dbReference type="OrthoDB" id="9797048at2"/>
<sequence length="143" mass="15606">MHGIVIRWLITTVSILLIPYILSGVRVESVWSALFAGAILGILNAVVRPVLIILTFPLTIVTLGLFILVINALLFQLAGAIVPGLHIASFWSALFASIIVTIVSWSMNSLVSGGGGERTVFVRRWESGPIDMHRGRSGKWERD</sequence>
<keyword evidence="1" id="KW-1133">Transmembrane helix</keyword>
<dbReference type="Pfam" id="PF04020">
    <property type="entry name" value="Phage_holin_4_2"/>
    <property type="match status" value="1"/>
</dbReference>
<feature type="transmembrane region" description="Helical" evidence="1">
    <location>
        <begin position="30"/>
        <end position="47"/>
    </location>
</feature>
<reference evidence="3" key="1">
    <citation type="submission" date="2012-06" db="EMBL/GenBank/DDBJ databases">
        <title>Complete sequence of chromosome of Desulfomonile tiedjei DSM 6799.</title>
        <authorList>
            <person name="Lucas S."/>
            <person name="Copeland A."/>
            <person name="Lapidus A."/>
            <person name="Glavina del Rio T."/>
            <person name="Dalin E."/>
            <person name="Tice H."/>
            <person name="Bruce D."/>
            <person name="Goodwin L."/>
            <person name="Pitluck S."/>
            <person name="Peters L."/>
            <person name="Ovchinnikova G."/>
            <person name="Zeytun A."/>
            <person name="Lu M."/>
            <person name="Kyrpides N."/>
            <person name="Mavromatis K."/>
            <person name="Ivanova N."/>
            <person name="Brettin T."/>
            <person name="Detter J.C."/>
            <person name="Han C."/>
            <person name="Larimer F."/>
            <person name="Land M."/>
            <person name="Hauser L."/>
            <person name="Markowitz V."/>
            <person name="Cheng J.-F."/>
            <person name="Hugenholtz P."/>
            <person name="Woyke T."/>
            <person name="Wu D."/>
            <person name="Spring S."/>
            <person name="Schroeder M."/>
            <person name="Brambilla E."/>
            <person name="Klenk H.-P."/>
            <person name="Eisen J.A."/>
        </authorList>
    </citation>
    <scope>NUCLEOTIDE SEQUENCE [LARGE SCALE GENOMIC DNA]</scope>
    <source>
        <strain evidence="3">ATCC 49306 / DSM 6799 / DCB-1</strain>
    </source>
</reference>
<dbReference type="eggNOG" id="COG1950">
    <property type="taxonomic scope" value="Bacteria"/>
</dbReference>
<dbReference type="InterPro" id="IPR007165">
    <property type="entry name" value="Phage_holin_4_2"/>
</dbReference>
<dbReference type="PANTHER" id="PTHR37309">
    <property type="entry name" value="SLR0284 PROTEIN"/>
    <property type="match status" value="1"/>
</dbReference>
<dbReference type="AlphaFoldDB" id="I4C2N6"/>
<gene>
    <name evidence="2" type="ordered locus">Desti_1113</name>
</gene>
<dbReference type="STRING" id="706587.Desti_1113"/>
<dbReference type="PANTHER" id="PTHR37309:SF1">
    <property type="entry name" value="SLR0284 PROTEIN"/>
    <property type="match status" value="1"/>
</dbReference>
<dbReference type="KEGG" id="dti:Desti_1113"/>
<dbReference type="Proteomes" id="UP000006055">
    <property type="component" value="Chromosome"/>
</dbReference>
<organism evidence="2 3">
    <name type="scientific">Desulfomonile tiedjei (strain ATCC 49306 / DSM 6799 / DCB-1)</name>
    <dbReference type="NCBI Taxonomy" id="706587"/>
    <lineage>
        <taxon>Bacteria</taxon>
        <taxon>Pseudomonadati</taxon>
        <taxon>Thermodesulfobacteriota</taxon>
        <taxon>Desulfomonilia</taxon>
        <taxon>Desulfomonilales</taxon>
        <taxon>Desulfomonilaceae</taxon>
        <taxon>Desulfomonile</taxon>
    </lineage>
</organism>
<proteinExistence type="predicted"/>
<protein>
    <submittedName>
        <fullName evidence="2">Putative membrane protein</fullName>
    </submittedName>
</protein>
<keyword evidence="1" id="KW-0472">Membrane</keyword>
<evidence type="ECO:0000256" key="1">
    <source>
        <dbReference type="SAM" id="Phobius"/>
    </source>
</evidence>